<dbReference type="Proteomes" id="UP000693970">
    <property type="component" value="Unassembled WGS sequence"/>
</dbReference>
<name>A0A9K3PUY3_9STRA</name>
<feature type="region of interest" description="Disordered" evidence="1">
    <location>
        <begin position="3651"/>
        <end position="3701"/>
    </location>
</feature>
<feature type="compositionally biased region" description="Basic residues" evidence="1">
    <location>
        <begin position="303"/>
        <end position="317"/>
    </location>
</feature>
<feature type="region of interest" description="Disordered" evidence="1">
    <location>
        <begin position="1387"/>
        <end position="1434"/>
    </location>
</feature>
<evidence type="ECO:0000256" key="1">
    <source>
        <dbReference type="SAM" id="MobiDB-lite"/>
    </source>
</evidence>
<feature type="region of interest" description="Disordered" evidence="1">
    <location>
        <begin position="292"/>
        <end position="317"/>
    </location>
</feature>
<accession>A0A9K3PUY3</accession>
<dbReference type="InterPro" id="IPR019960">
    <property type="entry name" value="T1SS_VCA0849"/>
</dbReference>
<feature type="compositionally biased region" description="Polar residues" evidence="1">
    <location>
        <begin position="92"/>
        <end position="112"/>
    </location>
</feature>
<comment type="caution">
    <text evidence="3">The sequence shown here is derived from an EMBL/GenBank/DDBJ whole genome shotgun (WGS) entry which is preliminary data.</text>
</comment>
<keyword evidence="2" id="KW-0732">Signal</keyword>
<feature type="region of interest" description="Disordered" evidence="1">
    <location>
        <begin position="80"/>
        <end position="112"/>
    </location>
</feature>
<protein>
    <submittedName>
        <fullName evidence="3">PT repeat/fibro-slime domain containing protein</fullName>
    </submittedName>
</protein>
<feature type="region of interest" description="Disordered" evidence="1">
    <location>
        <begin position="684"/>
        <end position="718"/>
    </location>
</feature>
<feature type="region of interest" description="Disordered" evidence="1">
    <location>
        <begin position="2093"/>
        <end position="2140"/>
    </location>
</feature>
<feature type="region of interest" description="Disordered" evidence="1">
    <location>
        <begin position="2446"/>
        <end position="2493"/>
    </location>
</feature>
<organism evidence="3 4">
    <name type="scientific">Nitzschia inconspicua</name>
    <dbReference type="NCBI Taxonomy" id="303405"/>
    <lineage>
        <taxon>Eukaryota</taxon>
        <taxon>Sar</taxon>
        <taxon>Stramenopiles</taxon>
        <taxon>Ochrophyta</taxon>
        <taxon>Bacillariophyta</taxon>
        <taxon>Bacillariophyceae</taxon>
        <taxon>Bacillariophycidae</taxon>
        <taxon>Bacillariales</taxon>
        <taxon>Bacillariaceae</taxon>
        <taxon>Nitzschia</taxon>
    </lineage>
</organism>
<feature type="region of interest" description="Disordered" evidence="1">
    <location>
        <begin position="2799"/>
        <end position="2863"/>
    </location>
</feature>
<feature type="region of interest" description="Disordered" evidence="1">
    <location>
        <begin position="1740"/>
        <end position="1787"/>
    </location>
</feature>
<feature type="compositionally biased region" description="Low complexity" evidence="1">
    <location>
        <begin position="3535"/>
        <end position="3568"/>
    </location>
</feature>
<feature type="compositionally biased region" description="Polar residues" evidence="1">
    <location>
        <begin position="3569"/>
        <end position="3582"/>
    </location>
</feature>
<feature type="compositionally biased region" description="Low complexity" evidence="1">
    <location>
        <begin position="230"/>
        <end position="239"/>
    </location>
</feature>
<evidence type="ECO:0000256" key="2">
    <source>
        <dbReference type="SAM" id="SignalP"/>
    </source>
</evidence>
<dbReference type="EMBL" id="JAGRRH010000013">
    <property type="protein sequence ID" value="KAG7360730.1"/>
    <property type="molecule type" value="Genomic_DNA"/>
</dbReference>
<sequence>MRPLFAKILTILAAATAVVVATTIWAPELLPSFLKKYIRMIKETKDSYEKWHNNLFVPEEISSKERERFLKKKGMINTNRRSKKKKGGTLVAPTNNPTPNLTKSPKYTKTSPATVPDFTIFVNIMKDANMTQDEKLELCLETYAPLPPTDNECLSSKGGSGKGDSKGEKSSCNSGKSNYGKSNNGKNNNIKNNNGKNNNGKSNKGKGNISSKNNRNLSSGGGKGSDKGSSKGQKNNSSSFTTVSGGTCLCSCGNPELTQADKCWEQFGPPIDCDNGSQLTFNGNVILLDKLNSDNKSTSKGGKGGRGKGGNKSRNRSRRVLHEIENRQLLICGPDQVSPFDPISPEKIALINDFMSKNDVTCNELKSYMVDKSSTCAKELNNSTDAPSPTFQFLLTGQSVILEDVNTSIGGNFQWQFNPIGDENIVLFTLSGIPDGTTLSYNTPGNPTPSVWTSTGIGSVLNIPVTSEKDFQSVLGTLYVKSAPQTDLDFVMIIGIATDPIDPSKYMEFEHRVTVIPVPDPAKISTTALTVFENINGENKGSPLNFTVITGEDQDNSETLSLVLTIPSDEKGLIGKIIATSIPNIDFRDIGNGAYTIDVTGPDPLTRQNLMNEFIASEAITFVPRENLQGNFEGKNAIKVEAISTEKATGESATTVSYIDIIILENNSEPIKYFPGCPTTSPTIPINITTSPSSTPSKLPSQDPSLQPSAVPSLSPSSVPSSSPSLVPFYLEMNNTSVIIEDLVYPLGLDIQWNFIPSPVPTLISSVVLKNIPAGTTLTYTDPKTNNPQVWVSGGIDFEFIVPGDSDATIRATLDTLTVLGPPQSDEDFSIIIVVTTDPALENNQKEFIHPVKVQARADAPMVAANNITVVENLEGGVNRVPLYINVNYGADRDNSEVVSLVITIPADAEGVYGSLTATSVPGVVFTDLGGGIYTVDVTAATPSEREILLNNFLGKGSIKFTPRENFAGELIGQDGIKVEAISTEGATGYGDGLAPKGTEGDLDPRIASDIAYISVFVIDNSSSPSSAPSRAPSSSPSVMPSTVPSKLPSSSPSSKPSQLPSQNPSLEPSVFPSLSPSSMPSSSPSSSPSLVPFYLEMNNTSVIIEDLVYPLGLDIQWNFIPSPVPTLISSFVLKNIPAGTTLTYTNPLTSTTSEWVSDGVDSEFIVPGDSDATIRATLDTLTVLGPPQSDEDFSIIIVVTTDPALENNQKEFIHPVKVQARADAPMVAANNITVVENLEGGVNRVPLYINVNYGADRDNSEVVSLVITIPADAEGVYGSLTATSVPGVAFTDLGGGIYTVNVTAANPSEREILLNNFLGKGSIKFTPRENFAGELIGQDGIKVEAISTEGATGYGDGLAPKGTEGDLDPRIASDIAYISVFVIDNSSSPSSAPSRAPSSSPSVMPSTVPSKLPSSSPSSKPSQLPSQFPSLMPSSIPSSSPSLVPFYLEMNNTSVIIEDLVYPLGLDIQWNFIPSPVPTLISSFVLKNIPAGTTLTYTNPLTSTTSEWVSDGVDSEFIVPGDSDATIRATLDTLTVLGPPQSDEDFSIIIVVTTDPALENNQKEFIHPVKVQARADAPMVAANNITVVENLEGGVNRVPLYINVNYGADRDNSEVVSLVITIPADAEGVYGSLTATSVPGVAFTDLGGGIYTVNVTAANPSEREILLNNFLGKGSIKFTPRENFAGELIGQDGIKVEAISTEGATGYGDGLAPKGTEGDLDPRIASDIAYISVFVIDNSSSPSSAPSRAPSSSPSVMPSTVPSKLPSFSPSSKPSQLPSQFPSLMPSSIPSSSPSLVPFYLEMNNTSVIIEDLVYPLGLDIQWNFIPSPVPTLISSVVLKNIPAGTTLTYTDPKTNNPQVWVSGGVDFEFVVPGDSDATIRATLDTLTVLGPPQSDEDFSIIIVVTTDPALENNQKEFIHPVKVQARADAPMVAANNITVVENLEGGVNRVPLYINVNYGADRDNSEVVSLVITIPADAEGVYGSMTATSVPGVAFTDLGGGIYTVNVTAATPSEREILLNNFLGKGSIKFTPRENFAGELIGQDGIKVEAISTEGATGYGDGLAPKGTEGDLDPRIASDIAYISVFVIDNSSSPSSAPSRAPSSSPSVMPSTVPSKLPSSSPSSKPSQLPSQFPSLMPSSIPSSSPSLVPFYLEMNNTSVIIEDLVYPLGLDIQWNFIPSPVPTLISSFVLKNIPAGTTLTYTNPLTSTTSEWVSDGVDSEFIVPGDSDATIRATLDTLTVLGPPQSDEDFSIIIVVTTDPALENNQKEFIHPVKVQARADAPMVAANNITVVENLEGGVNRVPLYINVNYGADRDNSEVVSLVITIPADAEGVYGSLTATSVPGVAFTDLGGGIYTVNVTAANPSEREILLNNFLGKGSIKFTPRENFAGELIGQDGIKVEAISTEGATGYGDGLAPKGTEGDLDPRIASDIAYISVFVIDNSSSPSSAPSRAPSSSPSVMPSTVPSKLPSFSPSSKPSQLPSQFPSLMPSSIPSSSPSLVPFYLEMNNTSVIIEDLVYPLGLDIQWNFIPSPVPTLISSVVLKNIPAGTTLTYTDPKTNNPQVWVSGGVDFEFVVPGDSDATIRATLDTLTVLGPPQSDEDFSIIIVVTTDPALENNQKEFIHPVKVQARADAPMVAANNITVVENLEGGVNRVPLYINVNYGADRDNSEVVSLVITIPADAEGVYGSMTATSVPGVAFTDLGGGIYTVNVTAATPSEREILLNNFLGKGSIKFTPRENFAGELIGQDGIKVEAISTEGATGYGDGLAPKGTEGDLDPRIASDIAYISVFVIDNSSSPSSAPSRAPSSSPSVMPSTVPSKLPSSSPSSKPSQLPSQNPSLEPSVFPSLSPSSMPSSSPSSSPSLVPFYLEMNNTSVIIEDLVYPLGLDIQWNFIPSPVPTLISSFVLKNIPAGTTLTYTNPLTSTTSEWVSDGVDSEFIVPGDSDATIRATLDTLTVLGPPQSDEDFSIIIVVTTDPALENNQKEFIHPVKVQARADAPMVAANNITVVENLEGGVNRVPLYINVNYGADRDNSEVVSLVITIPADAEGVYGSMTATSVPGVAFTDLGGGIYTVNVTAATPSEREILLNNFLGKGSIKFTPRENFAGELIGQDGIKVEAISTEGATGYGDGLAPKGTEGDLDPRIASDIAYISVFVIDNSSSPSSAPSRAPSSSPSVMPSTVPSKLPSSSPSSKPSQLPSQNPSLEPSVFPSLSPSSMPSSSPSSSPSLVPFYLEMNNTSVIIEDLVYPLGLDIQWNFIPSPVPTLISSFVLKNIPAGTTLTYTNPLTSTTSEWVSDGVDSEFIVPGDSDATIRATLDTLTVLGPPQSDEDFSIIIVVTTDPALENNQKEFIHPVKVQARADAPVVIANNLTMLENLGELKSQSLFISVVGSADMERDDSELISVVIKIPHDDEGAIGMLSANSVPGVVFYDLGGGVYTVNVTADTSSDRLTILNNFLGKGSIKFTPRQYFVGELIGSSGIKVEAISTERATGYGDGLAPKGTEGDLDPRIALDIAYISLFIFTNSQSPSTAPTVSSSPSHNPSGFPSLFPSSEPSSFPSNQPSVVPSSLPSHEPSATPSIFPSLLPSSAPSQMPSSSPSMAPSRDPSSSPSAAPSLSSVPSSFPSSFPSFFPSSFPSFFPSNHPSVVPSSLPSREPSVTPSTFPSLTPSSAPSQLPSSAPSTSPSSEPSSSPSDSPSYFPYPFEISGTSTLVEDVPKIIGKDFNWEKFDTALVENIAGIFISNFPIGSTVSYEDIDDTVKFVTVADPAFFLQFEGSEAEIVSRLDKLSLLAPLNSDEDFALNVTIRADTDNFNKEANYIHQVKVQAVADPPNVGAEDLEMNEDSTIPLKISASSSLDKDNSEVLSMVFKIASDSSGIIGTLTGVNRTDNTDISIVATFTGVGNGVYTLNVTGPDADTREMFLSQYLNDKMIQFTPREHWSGQMINAIKVEAVSTENALGYGDQLAPNDSPADGTEGDEDTKIEVAVAYISITVYPVNEELGFTSTSQIVPENGGTQDNSRPTLVDFGRVISEVFNIPDQDGSQSVSLTFVGFPDGSDVFSSLSSLPPGAMLHIFANNTVILFGNNVVDVHNVLSSLQAIIPDDSDKNFILTVTVEMTDAGAGVVVVDTTVFTHSVVIQAVADIPTVIVPQNISQVEEGADFSDYPVTVGLNDRDGSETYETIVIQYSTPGNGKPPEIRFKNFTSVVFDYNTPGRIIITGDPFEIEQALLSMEVKPGVDNGEDITIVVNATSVESNPSEVGPSEILIPTASKENQFVIDVIPVVGEITFTVDDARKQGLEDTEVSLGIVTIDGALDLDGSELFFLEFKADDLPQGLKIKIDGKEYQLTDGIIVDGYIQLPGKPTAEVALVPPLDWSGSFDVVVRGAVTDTASDGDTARSASGPTTISVDVFPVGDCFDMNKNMRLTEDQGPANIGIHLANTIELHDNGDVAMNNNDATETVIQIDLIGLVLQGTYVPAQLNGSSIDGFGNTHVTYTINAAGNPVYSITSKSTPTGASTAAEVQQIEGDIRTTLQSFTYSLISQSDASQTLNVEVTSLDVNLGIAARHTCSEVLTIAITAVADEPTVSTTNPQGVYIENGPNIPLNIIIGASMDGTDGSEDLIVTITVPQRASWDLLNGPIGQLVSTKPVDGVVMTEISPGVYRIMVENTAAGQANNAATDQANKINIFLAGLELNPFEYWAGTSFITVDVTSVEEANKDSATVTSTIEFSVLPVAGDLNDSRFKANARGFEDEFIRIPMELQVMDRDGSERFEVHIDPLSFPSGTTFYKADGSLINANATGWITVTQEDAYQLRMKAPPNWSTMGSGEIKLQATAEVIDEVDGFVSRKIVSKLYEIEVYVTGVARGQDEPEKQTIVVLALEDEAYDIGSNIDVSAALVDNDGSEQLFLTLSGLPRGVFPFTGFDSNGDGISDGITLIDAEKGIWQISQEAIPHLKLPPVKNYSGGLPYPKLTLQAFTQEIDLNMSESVMWDIFIEVAPVADGIPNFDTQITAREGDLEQAGGRLSLAAIGNHMMSDQDNSEYVVSYTIDFSTMIDDAQIRQRLLDLDPSLDEGSLNATYLIENYLEGSFVNNNNGTVTVTKGNIGGLFLRGLIFWDLSGKWKMRITALIRDEAMIDGVMVSDDAVTEGEVEITVLGTADIPTVTATDASGLAGELILVQLGGESTDTDLQLGRVKSETIYYFLSLETDVSTVNISGYVFTNANGELVGFESGEGSWFFTYEDLQQDIFLRTNYFANGTMSFLFTAVAAEDDTIASNSKNFEIDITYNPGPGFMEPPCWTIGGAYYNNATGKWVTDGRVALYNYITNKGDFAVSLKSLRNGLVTIGAPEDFSGSKEFKVEVIAKNMYLERRSTGIQSVTMYWEPVADGVEINVETLQEKLFEDQSFNFNISYSSKDIDGSEIIGDVVFIQFEDERVQLLGYEKEEGPFSFQGHVLSWYYIISSSDLEMLEILPPLHWHGALKGSIYMNGTEILAPNPVMMSRGDFIFQIEAVADVPLLTAPTSTMFVNENDLIQLPDLSATLVDTVTENGREFLSVIFEGVPLDSFFSNSAGVRVGEPSANGVWTIYDPADLSDIMFRPPPYWSGTLTLKLTATVIELSNGSTVVESLPFEIVVEPVASPFEILTNDIELPTSGSADLRLNIILLDDRGSDPGENPPEIIVLSFTDVPDFTFLRARKGGSLQDNGSGMWTFTGTQDQANSIQVVNSNAVARTYFVSISGKTQDVGDVLDESLSDDFPFRIFVRNVGTPGVQSIASGAILVGTAGNDILYATALADQTIDGGDGMDIIYSAPLRKVMTGGAGADQFVWRSIADLEGVMDTITDFSSANGDQLNIGGLLPNFDIQMDDISQFIRLIESPPSHSVVEINDGGEWKAVVRLDGVVGTTAQALWEAGNLLV</sequence>
<feature type="chain" id="PRO_5039914555" evidence="2">
    <location>
        <begin position="22"/>
        <end position="5919"/>
    </location>
</feature>
<feature type="region of interest" description="Disordered" evidence="1">
    <location>
        <begin position="3164"/>
        <end position="3228"/>
    </location>
</feature>
<reference evidence="3" key="1">
    <citation type="journal article" date="2021" name="Sci. Rep.">
        <title>Diploid genomic architecture of Nitzschia inconspicua, an elite biomass production diatom.</title>
        <authorList>
            <person name="Oliver A."/>
            <person name="Podell S."/>
            <person name="Pinowska A."/>
            <person name="Traller J.C."/>
            <person name="Smith S.R."/>
            <person name="McClure R."/>
            <person name="Beliaev A."/>
            <person name="Bohutskyi P."/>
            <person name="Hill E.A."/>
            <person name="Rabines A."/>
            <person name="Zheng H."/>
            <person name="Allen L.Z."/>
            <person name="Kuo A."/>
            <person name="Grigoriev I.V."/>
            <person name="Allen A.E."/>
            <person name="Hazlebeck D."/>
            <person name="Allen E.E."/>
        </authorList>
    </citation>
    <scope>NUCLEOTIDE SEQUENCE</scope>
    <source>
        <strain evidence="3">Hildebrandi</strain>
    </source>
</reference>
<reference evidence="3" key="2">
    <citation type="submission" date="2021-04" db="EMBL/GenBank/DDBJ databases">
        <authorList>
            <person name="Podell S."/>
        </authorList>
    </citation>
    <scope>NUCLEOTIDE SEQUENCE</scope>
    <source>
        <strain evidence="3">Hildebrandi</strain>
    </source>
</reference>
<dbReference type="PANTHER" id="PTHR33683:SF46">
    <property type="entry name" value="SUSHI DOMAIN-CONTAINING PROTEIN"/>
    <property type="match status" value="1"/>
</dbReference>
<dbReference type="NCBIfam" id="TIGR03661">
    <property type="entry name" value="T1SS_VCA0849"/>
    <property type="match status" value="1"/>
</dbReference>
<proteinExistence type="predicted"/>
<dbReference type="PANTHER" id="PTHR33683">
    <property type="entry name" value="1, PUTATIVE-RELATED"/>
    <property type="match status" value="1"/>
</dbReference>
<feature type="region of interest" description="Disordered" evidence="1">
    <location>
        <begin position="150"/>
        <end position="242"/>
    </location>
</feature>
<evidence type="ECO:0000313" key="4">
    <source>
        <dbReference type="Proteomes" id="UP000693970"/>
    </source>
</evidence>
<feature type="region of interest" description="Disordered" evidence="1">
    <location>
        <begin position="3535"/>
        <end position="3620"/>
    </location>
</feature>
<gene>
    <name evidence="3" type="ORF">IV203_035829</name>
</gene>
<evidence type="ECO:0000313" key="3">
    <source>
        <dbReference type="EMBL" id="KAG7360730.1"/>
    </source>
</evidence>
<feature type="compositionally biased region" description="Low complexity" evidence="1">
    <location>
        <begin position="3583"/>
        <end position="3620"/>
    </location>
</feature>
<feature type="region of interest" description="Disordered" evidence="1">
    <location>
        <begin position="1022"/>
        <end position="1086"/>
    </location>
</feature>
<dbReference type="OrthoDB" id="57518at2759"/>
<feature type="compositionally biased region" description="Low complexity" evidence="1">
    <location>
        <begin position="170"/>
        <end position="214"/>
    </location>
</feature>
<feature type="signal peptide" evidence="2">
    <location>
        <begin position="1"/>
        <end position="21"/>
    </location>
</feature>
<keyword evidence="4" id="KW-1185">Reference proteome</keyword>